<comment type="caution">
    <text evidence="2">The sequence shown here is derived from an EMBL/GenBank/DDBJ whole genome shotgun (WGS) entry which is preliminary data.</text>
</comment>
<evidence type="ECO:0000313" key="2">
    <source>
        <dbReference type="EMBL" id="SMR73073.1"/>
    </source>
</evidence>
<keyword evidence="1" id="KW-0812">Transmembrane</keyword>
<reference evidence="2 3" key="1">
    <citation type="submission" date="2017-05" db="EMBL/GenBank/DDBJ databases">
        <authorList>
            <person name="Varghese N."/>
            <person name="Submissions S."/>
        </authorList>
    </citation>
    <scope>NUCLEOTIDE SEQUENCE [LARGE SCALE GENOMIC DNA]</scope>
    <source>
        <strain evidence="2 3">CGMCC 1.7287</strain>
    </source>
</reference>
<evidence type="ECO:0000313" key="3">
    <source>
        <dbReference type="Proteomes" id="UP001159257"/>
    </source>
</evidence>
<organism evidence="2 3">
    <name type="scientific">Marinobacterium sediminicola</name>
    <dbReference type="NCBI Taxonomy" id="518898"/>
    <lineage>
        <taxon>Bacteria</taxon>
        <taxon>Pseudomonadati</taxon>
        <taxon>Pseudomonadota</taxon>
        <taxon>Gammaproteobacteria</taxon>
        <taxon>Oceanospirillales</taxon>
        <taxon>Oceanospirillaceae</taxon>
        <taxon>Marinobacterium</taxon>
    </lineage>
</organism>
<dbReference type="Proteomes" id="UP001159257">
    <property type="component" value="Unassembled WGS sequence"/>
</dbReference>
<feature type="transmembrane region" description="Helical" evidence="1">
    <location>
        <begin position="32"/>
        <end position="52"/>
    </location>
</feature>
<accession>A0ABY1RXQ0</accession>
<keyword evidence="1" id="KW-0472">Membrane</keyword>
<sequence>MNSPLKIYLWCLPLLLVINQAFYGFCFKAHCIGAALPSVVIMSGVLTAVIYFSDTRNSGSDYIGSSEDDEGKPR</sequence>
<evidence type="ECO:0000256" key="1">
    <source>
        <dbReference type="SAM" id="Phobius"/>
    </source>
</evidence>
<name>A0ABY1RXQ0_9GAMM</name>
<dbReference type="EMBL" id="FXWV01000003">
    <property type="protein sequence ID" value="SMR73073.1"/>
    <property type="molecule type" value="Genomic_DNA"/>
</dbReference>
<feature type="transmembrane region" description="Helical" evidence="1">
    <location>
        <begin position="7"/>
        <end position="26"/>
    </location>
</feature>
<keyword evidence="3" id="KW-1185">Reference proteome</keyword>
<keyword evidence="1" id="KW-1133">Transmembrane helix</keyword>
<gene>
    <name evidence="2" type="ORF">SAMN04487964_10312</name>
</gene>
<protein>
    <submittedName>
        <fullName evidence="2">Uncharacterized protein</fullName>
    </submittedName>
</protein>
<proteinExistence type="predicted"/>